<reference evidence="1" key="1">
    <citation type="submission" date="2020-11" db="EMBL/GenBank/DDBJ databases">
        <authorList>
            <person name="Whitehead M."/>
        </authorList>
    </citation>
    <scope>NUCLEOTIDE SEQUENCE</scope>
    <source>
        <strain evidence="1">EGII</strain>
    </source>
</reference>
<organism evidence="1 2">
    <name type="scientific">Ceratitis capitata</name>
    <name type="common">Mediterranean fruit fly</name>
    <name type="synonym">Tephritis capitata</name>
    <dbReference type="NCBI Taxonomy" id="7213"/>
    <lineage>
        <taxon>Eukaryota</taxon>
        <taxon>Metazoa</taxon>
        <taxon>Ecdysozoa</taxon>
        <taxon>Arthropoda</taxon>
        <taxon>Hexapoda</taxon>
        <taxon>Insecta</taxon>
        <taxon>Pterygota</taxon>
        <taxon>Neoptera</taxon>
        <taxon>Endopterygota</taxon>
        <taxon>Diptera</taxon>
        <taxon>Brachycera</taxon>
        <taxon>Muscomorpha</taxon>
        <taxon>Tephritoidea</taxon>
        <taxon>Tephritidae</taxon>
        <taxon>Ceratitis</taxon>
        <taxon>Ceratitis</taxon>
    </lineage>
</organism>
<dbReference type="Proteomes" id="UP000606786">
    <property type="component" value="Unassembled WGS sequence"/>
</dbReference>
<name>A0A811UQ89_CERCA</name>
<dbReference type="AlphaFoldDB" id="A0A811UQ89"/>
<feature type="non-terminal residue" evidence="1">
    <location>
        <position position="55"/>
    </location>
</feature>
<dbReference type="EMBL" id="CAJHJT010000023">
    <property type="protein sequence ID" value="CAD7001342.1"/>
    <property type="molecule type" value="Genomic_DNA"/>
</dbReference>
<evidence type="ECO:0000313" key="1">
    <source>
        <dbReference type="EMBL" id="CAD7001342.1"/>
    </source>
</evidence>
<proteinExistence type="predicted"/>
<gene>
    <name evidence="1" type="ORF">CCAP1982_LOCUS9839</name>
</gene>
<sequence>MSQDVILGIDFWSKFQIAPHIISQIDNAHFADISEDENKLRLSDEQQQQLNLVKS</sequence>
<protein>
    <submittedName>
        <fullName evidence="1">(Mediterranean fruit fly) hypothetical protein</fullName>
    </submittedName>
</protein>
<keyword evidence="2" id="KW-1185">Reference proteome</keyword>
<accession>A0A811UQ89</accession>
<comment type="caution">
    <text evidence="1">The sequence shown here is derived from an EMBL/GenBank/DDBJ whole genome shotgun (WGS) entry which is preliminary data.</text>
</comment>
<evidence type="ECO:0000313" key="2">
    <source>
        <dbReference type="Proteomes" id="UP000606786"/>
    </source>
</evidence>